<evidence type="ECO:0000256" key="7">
    <source>
        <dbReference type="ARBA" id="ARBA00023033"/>
    </source>
</evidence>
<dbReference type="InterPro" id="IPR002397">
    <property type="entry name" value="Cyt_P450_B"/>
</dbReference>
<dbReference type="PANTHER" id="PTHR46696">
    <property type="entry name" value="P450, PUTATIVE (EUROFUNG)-RELATED"/>
    <property type="match status" value="1"/>
</dbReference>
<dbReference type="InterPro" id="IPR001128">
    <property type="entry name" value="Cyt_P450"/>
</dbReference>
<dbReference type="PROSITE" id="PS00086">
    <property type="entry name" value="CYTOCHROME_P450"/>
    <property type="match status" value="1"/>
</dbReference>
<feature type="compositionally biased region" description="Basic and acidic residues" evidence="10">
    <location>
        <begin position="41"/>
        <end position="50"/>
    </location>
</feature>
<dbReference type="GO" id="GO:0004497">
    <property type="term" value="F:monooxygenase activity"/>
    <property type="evidence" value="ECO:0007669"/>
    <property type="project" value="UniProtKB-KW"/>
</dbReference>
<evidence type="ECO:0000313" key="12">
    <source>
        <dbReference type="Proteomes" id="UP000581769"/>
    </source>
</evidence>
<dbReference type="SUPFAM" id="SSF48264">
    <property type="entry name" value="Cytochrome P450"/>
    <property type="match status" value="1"/>
</dbReference>
<dbReference type="GO" id="GO:0020037">
    <property type="term" value="F:heme binding"/>
    <property type="evidence" value="ECO:0007669"/>
    <property type="project" value="InterPro"/>
</dbReference>
<reference evidence="11 12" key="1">
    <citation type="submission" date="2020-08" db="EMBL/GenBank/DDBJ databases">
        <title>Sequencing the genomes of 1000 actinobacteria strains.</title>
        <authorList>
            <person name="Klenk H.-P."/>
        </authorList>
    </citation>
    <scope>NUCLEOTIDE SEQUENCE [LARGE SCALE GENOMIC DNA]</scope>
    <source>
        <strain evidence="11 12">DSM 45859</strain>
    </source>
</reference>
<dbReference type="Proteomes" id="UP000581769">
    <property type="component" value="Unassembled WGS sequence"/>
</dbReference>
<comment type="caution">
    <text evidence="11">The sequence shown here is derived from an EMBL/GenBank/DDBJ whole genome shotgun (WGS) entry which is preliminary data.</text>
</comment>
<evidence type="ECO:0000256" key="2">
    <source>
        <dbReference type="ARBA" id="ARBA00010617"/>
    </source>
</evidence>
<dbReference type="InterPro" id="IPR017972">
    <property type="entry name" value="Cyt_P450_CS"/>
</dbReference>
<gene>
    <name evidence="11" type="ORF">BJY18_003339</name>
</gene>
<organism evidence="11 12">
    <name type="scientific">Amycolatopsis jiangsuensis</name>
    <dbReference type="NCBI Taxonomy" id="1181879"/>
    <lineage>
        <taxon>Bacteria</taxon>
        <taxon>Bacillati</taxon>
        <taxon>Actinomycetota</taxon>
        <taxon>Actinomycetes</taxon>
        <taxon>Pseudonocardiales</taxon>
        <taxon>Pseudonocardiaceae</taxon>
        <taxon>Amycolatopsis</taxon>
    </lineage>
</organism>
<proteinExistence type="inferred from homology"/>
<keyword evidence="4 9" id="KW-0479">Metal-binding</keyword>
<evidence type="ECO:0000313" key="11">
    <source>
        <dbReference type="EMBL" id="MBB4685854.1"/>
    </source>
</evidence>
<comment type="function">
    <text evidence="8">Involved in the coupling of aromatic side chains of the heptapeptide of vancomycin.</text>
</comment>
<dbReference type="GO" id="GO:0005506">
    <property type="term" value="F:iron ion binding"/>
    <property type="evidence" value="ECO:0007669"/>
    <property type="project" value="InterPro"/>
</dbReference>
<keyword evidence="3 9" id="KW-0349">Heme</keyword>
<dbReference type="PRINTS" id="PR00385">
    <property type="entry name" value="P450"/>
</dbReference>
<sequence>MSETLPDAPESAAPQSDASESDSPVYPMARGRCPFDPAPELSRRLREEPVSRVQIWDGSEPWLFTRYDDVRAVLADPRVSSDSQKDGYPQQSPGIKARRTRARSFISMDDPDHAAQRRLLTGDFMVKKVERLRPRIQKIVDDLIDEMLAGPKPADLVQAFALPVPSLVICELLGVPYADRAFFHRVSKVLVAKDATPEQSLTALEELLGYLGELVEKKLTDPGDDVLSRLAVEQVATGGMTADEVASMGQLLLVAGHETTANMIALGTTALLQNPDQLAAVRDGDDKLVANAVEELLRYLTIVHTGRRRVALEDLEVAGQHIRKGEGMIAAGEVANRDESRFPEPDKLDVTRKARHHVAFGYGVHQCLGQPLARVELQVAYRTLYRRIPTLRLAVPLDEVKFKHDMVVYGVHELPVTW</sequence>
<comment type="similarity">
    <text evidence="2 9">Belongs to the cytochrome P450 family.</text>
</comment>
<name>A0A840IYB3_9PSEU</name>
<keyword evidence="6 9" id="KW-0408">Iron</keyword>
<feature type="region of interest" description="Disordered" evidence="10">
    <location>
        <begin position="78"/>
        <end position="100"/>
    </location>
</feature>
<comment type="pathway">
    <text evidence="1">Antibiotic biosynthesis; vancomycin biosynthesis.</text>
</comment>
<dbReference type="Pfam" id="PF00067">
    <property type="entry name" value="p450"/>
    <property type="match status" value="1"/>
</dbReference>
<dbReference type="Gene3D" id="1.10.630.10">
    <property type="entry name" value="Cytochrome P450"/>
    <property type="match status" value="1"/>
</dbReference>
<feature type="compositionally biased region" description="Polar residues" evidence="10">
    <location>
        <begin position="13"/>
        <end position="22"/>
    </location>
</feature>
<keyword evidence="5 9" id="KW-0560">Oxidoreductase</keyword>
<dbReference type="EMBL" id="JACHMG010000001">
    <property type="protein sequence ID" value="MBB4685854.1"/>
    <property type="molecule type" value="Genomic_DNA"/>
</dbReference>
<keyword evidence="12" id="KW-1185">Reference proteome</keyword>
<dbReference type="InterPro" id="IPR036396">
    <property type="entry name" value="Cyt_P450_sf"/>
</dbReference>
<evidence type="ECO:0000256" key="3">
    <source>
        <dbReference type="ARBA" id="ARBA00022617"/>
    </source>
</evidence>
<keyword evidence="7 9" id="KW-0503">Monooxygenase</keyword>
<dbReference type="CDD" id="cd11030">
    <property type="entry name" value="CYP105-like"/>
    <property type="match status" value="1"/>
</dbReference>
<evidence type="ECO:0000256" key="4">
    <source>
        <dbReference type="ARBA" id="ARBA00022723"/>
    </source>
</evidence>
<protein>
    <submittedName>
        <fullName evidence="11">Cytochrome P450</fullName>
    </submittedName>
</protein>
<evidence type="ECO:0000256" key="5">
    <source>
        <dbReference type="ARBA" id="ARBA00023002"/>
    </source>
</evidence>
<dbReference type="PRINTS" id="PR00359">
    <property type="entry name" value="BP450"/>
</dbReference>
<evidence type="ECO:0000256" key="9">
    <source>
        <dbReference type="RuleBase" id="RU000461"/>
    </source>
</evidence>
<dbReference type="PANTHER" id="PTHR46696:SF1">
    <property type="entry name" value="CYTOCHROME P450 YJIB-RELATED"/>
    <property type="match status" value="1"/>
</dbReference>
<evidence type="ECO:0000256" key="10">
    <source>
        <dbReference type="SAM" id="MobiDB-lite"/>
    </source>
</evidence>
<feature type="region of interest" description="Disordered" evidence="10">
    <location>
        <begin position="1"/>
        <end position="50"/>
    </location>
</feature>
<evidence type="ECO:0000256" key="8">
    <source>
        <dbReference type="ARBA" id="ARBA00055433"/>
    </source>
</evidence>
<evidence type="ECO:0000256" key="1">
    <source>
        <dbReference type="ARBA" id="ARBA00004660"/>
    </source>
</evidence>
<dbReference type="AlphaFoldDB" id="A0A840IYB3"/>
<accession>A0A840IYB3</accession>
<evidence type="ECO:0000256" key="6">
    <source>
        <dbReference type="ARBA" id="ARBA00023004"/>
    </source>
</evidence>
<dbReference type="GO" id="GO:0016705">
    <property type="term" value="F:oxidoreductase activity, acting on paired donors, with incorporation or reduction of molecular oxygen"/>
    <property type="evidence" value="ECO:0007669"/>
    <property type="project" value="InterPro"/>
</dbReference>
<dbReference type="FunFam" id="1.10.630.10:FF:000018">
    <property type="entry name" value="Cytochrome P450 monooxygenase"/>
    <property type="match status" value="1"/>
</dbReference>